<organism evidence="2 3">
    <name type="scientific">Drosophila navojoa</name>
    <name type="common">Fruit fly</name>
    <dbReference type="NCBI Taxonomy" id="7232"/>
    <lineage>
        <taxon>Eukaryota</taxon>
        <taxon>Metazoa</taxon>
        <taxon>Ecdysozoa</taxon>
        <taxon>Arthropoda</taxon>
        <taxon>Hexapoda</taxon>
        <taxon>Insecta</taxon>
        <taxon>Pterygota</taxon>
        <taxon>Neoptera</taxon>
        <taxon>Endopterygota</taxon>
        <taxon>Diptera</taxon>
        <taxon>Brachycera</taxon>
        <taxon>Muscomorpha</taxon>
        <taxon>Ephydroidea</taxon>
        <taxon>Drosophilidae</taxon>
        <taxon>Drosophila</taxon>
    </lineage>
</organism>
<feature type="region of interest" description="Disordered" evidence="1">
    <location>
        <begin position="153"/>
        <end position="179"/>
    </location>
</feature>
<feature type="compositionally biased region" description="Low complexity" evidence="1">
    <location>
        <begin position="265"/>
        <end position="274"/>
    </location>
</feature>
<sequence length="352" mass="39823">MTDMCFDCNVPIRVCIPISKCIENFCSMSTKFLATSDITMPQRDQCAGALVKAADHMSSPAPSIESACKFKADVDSKASLMCDLQDLNESNIEEMMEDMKKCCNQTQSNSKLPLLLLPFPLNGGTDEGMGTICQPDEWQEIDESQLPNILNSVSQRPSEGFDNSSQSPEVDKSGVIKPNEASIEVDKEIGFQTSLNADERDNQRNQAVAKDKDVVVLMKMRKMRRTSRGVADINELKSNKKPDAVDRRERPQMLQQEQPPRRLPQEQQMQAQPYQRSNGYATLDQYYQQLRADYEPQQQCFSSWRVMPQPVHPPDTQRSGAARNITESFYQHTLSKYGVPCMPRHFSNSNCD</sequence>
<feature type="compositionally biased region" description="Basic and acidic residues" evidence="1">
    <location>
        <begin position="234"/>
        <end position="251"/>
    </location>
</feature>
<feature type="compositionally biased region" description="Polar residues" evidence="1">
    <location>
        <begin position="153"/>
        <end position="168"/>
    </location>
</feature>
<protein>
    <submittedName>
        <fullName evidence="2">Uncharacterized protein</fullName>
    </submittedName>
</protein>
<dbReference type="AlphaFoldDB" id="A0A484BNM9"/>
<accession>A0A484BNM9</accession>
<reference evidence="2 3" key="1">
    <citation type="journal article" date="2019" name="J. Hered.">
        <title>An Improved Genome Assembly for Drosophila navojoa, the Basal Species in the mojavensis Cluster.</title>
        <authorList>
            <person name="Vanderlinde T."/>
            <person name="Dupim E.G."/>
            <person name="Nazario-Yepiz N.O."/>
            <person name="Carvalho A.B."/>
        </authorList>
    </citation>
    <scope>NUCLEOTIDE SEQUENCE [LARGE SCALE GENOMIC DNA]</scope>
    <source>
        <strain evidence="2">Navoj_Jal97</strain>
        <tissue evidence="2">Whole organism</tissue>
    </source>
</reference>
<evidence type="ECO:0000313" key="3">
    <source>
        <dbReference type="Proteomes" id="UP000295192"/>
    </source>
</evidence>
<name>A0A484BNM9_DRONA</name>
<dbReference type="Proteomes" id="UP000295192">
    <property type="component" value="Unassembled WGS sequence"/>
</dbReference>
<keyword evidence="3" id="KW-1185">Reference proteome</keyword>
<evidence type="ECO:0000313" key="2">
    <source>
        <dbReference type="EMBL" id="TDG49650.1"/>
    </source>
</evidence>
<evidence type="ECO:0000256" key="1">
    <source>
        <dbReference type="SAM" id="MobiDB-lite"/>
    </source>
</evidence>
<gene>
    <name evidence="2" type="ORF">AWZ03_003888</name>
</gene>
<feature type="region of interest" description="Disordered" evidence="1">
    <location>
        <begin position="228"/>
        <end position="274"/>
    </location>
</feature>
<comment type="caution">
    <text evidence="2">The sequence shown here is derived from an EMBL/GenBank/DDBJ whole genome shotgun (WGS) entry which is preliminary data.</text>
</comment>
<dbReference type="EMBL" id="LSRL02000021">
    <property type="protein sequence ID" value="TDG49650.1"/>
    <property type="molecule type" value="Genomic_DNA"/>
</dbReference>
<proteinExistence type="predicted"/>